<sequence length="133" mass="15798">MKDTKRIETVNVTLERFFDKKAFAEYEQQNYLTTSLDYTTSLRWTTGFILVLTAAYFIFRTVLRKYFDEQMKSLHILFFNDDITANGSARANVEHQLHNYIHKYYRPGVITEYMQQMKPLDGPNKKSVDLVHL</sequence>
<name>A0A1S0TLW5_LOALO</name>
<dbReference type="OMA" id="IATHFIF"/>
<dbReference type="GeneID" id="9949489"/>
<keyword evidence="1" id="KW-0472">Membrane</keyword>
<dbReference type="OrthoDB" id="5858443at2759"/>
<proteinExistence type="predicted"/>
<accession>A0A1S0TLW5</accession>
<dbReference type="RefSeq" id="XP_003147592.1">
    <property type="nucleotide sequence ID" value="XM_003147544.1"/>
</dbReference>
<reference evidence="2" key="1">
    <citation type="submission" date="2012-04" db="EMBL/GenBank/DDBJ databases">
        <title>The Genome Sequence of Loa loa.</title>
        <authorList>
            <consortium name="The Broad Institute Genome Sequencing Platform"/>
            <consortium name="Broad Institute Genome Sequencing Center for Infectious Disease"/>
            <person name="Nutman T.B."/>
            <person name="Fink D.L."/>
            <person name="Russ C."/>
            <person name="Young S."/>
            <person name="Zeng Q."/>
            <person name="Gargeya S."/>
            <person name="Alvarado L."/>
            <person name="Berlin A."/>
            <person name="Chapman S.B."/>
            <person name="Chen Z."/>
            <person name="Freedman E."/>
            <person name="Gellesch M."/>
            <person name="Goldberg J."/>
            <person name="Griggs A."/>
            <person name="Gujja S."/>
            <person name="Heilman E.R."/>
            <person name="Heiman D."/>
            <person name="Howarth C."/>
            <person name="Mehta T."/>
            <person name="Neiman D."/>
            <person name="Pearson M."/>
            <person name="Roberts A."/>
            <person name="Saif S."/>
            <person name="Shea T."/>
            <person name="Shenoy N."/>
            <person name="Sisk P."/>
            <person name="Stolte C."/>
            <person name="Sykes S."/>
            <person name="White J."/>
            <person name="Yandava C."/>
            <person name="Haas B."/>
            <person name="Henn M.R."/>
            <person name="Nusbaum C."/>
            <person name="Birren B."/>
        </authorList>
    </citation>
    <scope>NUCLEOTIDE SEQUENCE [LARGE SCALE GENOMIC DNA]</scope>
</reference>
<dbReference type="KEGG" id="loa:LOAG_12030"/>
<gene>
    <name evidence="2" type="ORF">LOAG_12030</name>
</gene>
<protein>
    <submittedName>
        <fullName evidence="2">Uncharacterized protein</fullName>
    </submittedName>
</protein>
<feature type="transmembrane region" description="Helical" evidence="1">
    <location>
        <begin position="44"/>
        <end position="63"/>
    </location>
</feature>
<dbReference type="CTD" id="9949489"/>
<keyword evidence="1" id="KW-0812">Transmembrane</keyword>
<evidence type="ECO:0000313" key="2">
    <source>
        <dbReference type="EMBL" id="EFO16478.1"/>
    </source>
</evidence>
<dbReference type="InParanoid" id="A0A1S0TLW5"/>
<keyword evidence="1" id="KW-1133">Transmembrane helix</keyword>
<dbReference type="AlphaFoldDB" id="A0A1S0TLW5"/>
<dbReference type="EMBL" id="JH712118">
    <property type="protein sequence ID" value="EFO16478.1"/>
    <property type="molecule type" value="Genomic_DNA"/>
</dbReference>
<organism evidence="2">
    <name type="scientific">Loa loa</name>
    <name type="common">Eye worm</name>
    <name type="synonym">Filaria loa</name>
    <dbReference type="NCBI Taxonomy" id="7209"/>
    <lineage>
        <taxon>Eukaryota</taxon>
        <taxon>Metazoa</taxon>
        <taxon>Ecdysozoa</taxon>
        <taxon>Nematoda</taxon>
        <taxon>Chromadorea</taxon>
        <taxon>Rhabditida</taxon>
        <taxon>Spirurina</taxon>
        <taxon>Spiruromorpha</taxon>
        <taxon>Filarioidea</taxon>
        <taxon>Onchocercidae</taxon>
        <taxon>Loa</taxon>
    </lineage>
</organism>
<evidence type="ECO:0000256" key="1">
    <source>
        <dbReference type="SAM" id="Phobius"/>
    </source>
</evidence>